<dbReference type="AlphaFoldDB" id="A0A5D0NIH5"/>
<evidence type="ECO:0000259" key="7">
    <source>
        <dbReference type="Pfam" id="PF08281"/>
    </source>
</evidence>
<dbReference type="Pfam" id="PF08281">
    <property type="entry name" value="Sigma70_r4_2"/>
    <property type="match status" value="1"/>
</dbReference>
<dbReference type="Gene3D" id="1.10.10.10">
    <property type="entry name" value="Winged helix-like DNA-binding domain superfamily/Winged helix DNA-binding domain"/>
    <property type="match status" value="1"/>
</dbReference>
<dbReference type="InterPro" id="IPR013324">
    <property type="entry name" value="RNA_pol_sigma_r3/r4-like"/>
</dbReference>
<keyword evidence="5" id="KW-0804">Transcription</keyword>
<dbReference type="SUPFAM" id="SSF88946">
    <property type="entry name" value="Sigma2 domain of RNA polymerase sigma factors"/>
    <property type="match status" value="1"/>
</dbReference>
<comment type="caution">
    <text evidence="8">The sequence shown here is derived from an EMBL/GenBank/DDBJ whole genome shotgun (WGS) entry which is preliminary data.</text>
</comment>
<protein>
    <submittedName>
        <fullName evidence="8">RNA polymerase sigma factor SigM</fullName>
    </submittedName>
</protein>
<dbReference type="InterPro" id="IPR014284">
    <property type="entry name" value="RNA_pol_sigma-70_dom"/>
</dbReference>
<evidence type="ECO:0000256" key="3">
    <source>
        <dbReference type="ARBA" id="ARBA00023082"/>
    </source>
</evidence>
<evidence type="ECO:0000259" key="6">
    <source>
        <dbReference type="Pfam" id="PF04542"/>
    </source>
</evidence>
<evidence type="ECO:0000313" key="9">
    <source>
        <dbReference type="Proteomes" id="UP000323380"/>
    </source>
</evidence>
<dbReference type="EMBL" id="VSFG01000005">
    <property type="protein sequence ID" value="TYB44217.1"/>
    <property type="molecule type" value="Genomic_DNA"/>
</dbReference>
<dbReference type="CDD" id="cd06171">
    <property type="entry name" value="Sigma70_r4"/>
    <property type="match status" value="1"/>
</dbReference>
<keyword evidence="9" id="KW-1185">Reference proteome</keyword>
<dbReference type="GO" id="GO:0003677">
    <property type="term" value="F:DNA binding"/>
    <property type="evidence" value="ECO:0007669"/>
    <property type="project" value="UniProtKB-KW"/>
</dbReference>
<dbReference type="NCBIfam" id="NF007225">
    <property type="entry name" value="PRK09643.1"/>
    <property type="match status" value="1"/>
</dbReference>
<dbReference type="STRING" id="1220554.GCA_001552135_07006"/>
<dbReference type="PANTHER" id="PTHR43133">
    <property type="entry name" value="RNA POLYMERASE ECF-TYPE SIGMA FACTO"/>
    <property type="match status" value="1"/>
</dbReference>
<dbReference type="RefSeq" id="WP_083981484.1">
    <property type="nucleotide sequence ID" value="NZ_VSFG01000005.1"/>
</dbReference>
<keyword evidence="2" id="KW-0805">Transcription regulation</keyword>
<dbReference type="PANTHER" id="PTHR43133:SF50">
    <property type="entry name" value="ECF RNA POLYMERASE SIGMA FACTOR SIGM"/>
    <property type="match status" value="1"/>
</dbReference>
<organism evidence="8 9">
    <name type="scientific">Actinomadura chibensis</name>
    <dbReference type="NCBI Taxonomy" id="392828"/>
    <lineage>
        <taxon>Bacteria</taxon>
        <taxon>Bacillati</taxon>
        <taxon>Actinomycetota</taxon>
        <taxon>Actinomycetes</taxon>
        <taxon>Streptosporangiales</taxon>
        <taxon>Thermomonosporaceae</taxon>
        <taxon>Actinomadura</taxon>
    </lineage>
</organism>
<reference evidence="8 9" key="1">
    <citation type="submission" date="2019-08" db="EMBL/GenBank/DDBJ databases">
        <title>Actinomadura sp. nov. CYP1-5 isolated from mountain soil.</title>
        <authorList>
            <person name="Songsumanus A."/>
            <person name="Kuncharoen N."/>
            <person name="Kudo T."/>
            <person name="Yuki M."/>
            <person name="Igarashi Y."/>
            <person name="Tanasupawat S."/>
        </authorList>
    </citation>
    <scope>NUCLEOTIDE SEQUENCE [LARGE SCALE GENOMIC DNA]</scope>
    <source>
        <strain evidence="8 9">JCM 14158</strain>
    </source>
</reference>
<dbReference type="InterPro" id="IPR036388">
    <property type="entry name" value="WH-like_DNA-bd_sf"/>
</dbReference>
<proteinExistence type="inferred from homology"/>
<name>A0A5D0NIH5_9ACTN</name>
<dbReference type="InterPro" id="IPR013249">
    <property type="entry name" value="RNA_pol_sigma70_r4_t2"/>
</dbReference>
<evidence type="ECO:0000256" key="2">
    <source>
        <dbReference type="ARBA" id="ARBA00023015"/>
    </source>
</evidence>
<dbReference type="InterPro" id="IPR007627">
    <property type="entry name" value="RNA_pol_sigma70_r2"/>
</dbReference>
<evidence type="ECO:0000256" key="1">
    <source>
        <dbReference type="ARBA" id="ARBA00010641"/>
    </source>
</evidence>
<feature type="domain" description="RNA polymerase sigma-70 region 2" evidence="6">
    <location>
        <begin position="40"/>
        <end position="106"/>
    </location>
</feature>
<keyword evidence="4" id="KW-0238">DNA-binding</keyword>
<evidence type="ECO:0000256" key="5">
    <source>
        <dbReference type="ARBA" id="ARBA00023163"/>
    </source>
</evidence>
<gene>
    <name evidence="8" type="primary">sigM</name>
    <name evidence="8" type="ORF">FXF69_25035</name>
</gene>
<evidence type="ECO:0000313" key="8">
    <source>
        <dbReference type="EMBL" id="TYB44217.1"/>
    </source>
</evidence>
<evidence type="ECO:0000256" key="4">
    <source>
        <dbReference type="ARBA" id="ARBA00023125"/>
    </source>
</evidence>
<accession>A0A5D0NIH5</accession>
<sequence>MSKDAAHQRDHRPGAAPGAVADHELLRRHAEGDPQAFAELVSRHRDRLWAVALRTLGDPEEAADALQDALLSAFRAAGRFRGDTAVTTWLHRIVVNACLDRVRRRAARPATPLGDAAAFDSVAPVMPDPTDAHVQSLDIHAALGRLPFEQRAAVVLVDMMGYSVDDAAQVLAVPPGTVKSRCARGRTRLSGMLRIGPASAPPEGADLARLRAALRRLMSDPGERERITAIAAEAVADELPRLPGGPGPMP</sequence>
<dbReference type="Gene3D" id="1.10.1740.10">
    <property type="match status" value="1"/>
</dbReference>
<comment type="similarity">
    <text evidence="1">Belongs to the sigma-70 factor family. ECF subfamily.</text>
</comment>
<dbReference type="Proteomes" id="UP000323380">
    <property type="component" value="Unassembled WGS sequence"/>
</dbReference>
<dbReference type="InterPro" id="IPR039425">
    <property type="entry name" value="RNA_pol_sigma-70-like"/>
</dbReference>
<keyword evidence="3" id="KW-0731">Sigma factor</keyword>
<feature type="domain" description="RNA polymerase sigma factor 70 region 4 type 2" evidence="7">
    <location>
        <begin position="137"/>
        <end position="189"/>
    </location>
</feature>
<dbReference type="GO" id="GO:0016987">
    <property type="term" value="F:sigma factor activity"/>
    <property type="evidence" value="ECO:0007669"/>
    <property type="project" value="UniProtKB-KW"/>
</dbReference>
<dbReference type="NCBIfam" id="TIGR02937">
    <property type="entry name" value="sigma70-ECF"/>
    <property type="match status" value="1"/>
</dbReference>
<dbReference type="Pfam" id="PF04542">
    <property type="entry name" value="Sigma70_r2"/>
    <property type="match status" value="1"/>
</dbReference>
<dbReference type="GO" id="GO:0006352">
    <property type="term" value="P:DNA-templated transcription initiation"/>
    <property type="evidence" value="ECO:0007669"/>
    <property type="project" value="InterPro"/>
</dbReference>
<dbReference type="SUPFAM" id="SSF88659">
    <property type="entry name" value="Sigma3 and sigma4 domains of RNA polymerase sigma factors"/>
    <property type="match status" value="1"/>
</dbReference>
<dbReference type="InterPro" id="IPR013325">
    <property type="entry name" value="RNA_pol_sigma_r2"/>
</dbReference>